<evidence type="ECO:0000256" key="3">
    <source>
        <dbReference type="ARBA" id="ARBA00022989"/>
    </source>
</evidence>
<organism evidence="6 7">
    <name type="scientific">Pseudoclavibacter chungangensis</name>
    <dbReference type="NCBI Taxonomy" id="587635"/>
    <lineage>
        <taxon>Bacteria</taxon>
        <taxon>Bacillati</taxon>
        <taxon>Actinomycetota</taxon>
        <taxon>Actinomycetes</taxon>
        <taxon>Micrococcales</taxon>
        <taxon>Microbacteriaceae</taxon>
        <taxon>Pseudoclavibacter</taxon>
    </lineage>
</organism>
<protein>
    <recommendedName>
        <fullName evidence="8">Energy-coupling factor transporter transmembrane protein EcfT</fullName>
    </recommendedName>
</protein>
<dbReference type="OrthoDB" id="509049at2"/>
<evidence type="ECO:0000256" key="1">
    <source>
        <dbReference type="ARBA" id="ARBA00004141"/>
    </source>
</evidence>
<reference evidence="6 7" key="1">
    <citation type="submission" date="2019-09" db="EMBL/GenBank/DDBJ databases">
        <title>Phylogeny of genus Pseudoclavibacter and closely related genus.</title>
        <authorList>
            <person name="Li Y."/>
        </authorList>
    </citation>
    <scope>NUCLEOTIDE SEQUENCE [LARGE SCALE GENOMIC DNA]</scope>
    <source>
        <strain evidence="6 7">DSM 23821</strain>
    </source>
</reference>
<name>A0A7J5BW49_9MICO</name>
<evidence type="ECO:0008006" key="8">
    <source>
        <dbReference type="Google" id="ProtNLM"/>
    </source>
</evidence>
<feature type="transmembrane region" description="Helical" evidence="5">
    <location>
        <begin position="43"/>
        <end position="63"/>
    </location>
</feature>
<feature type="transmembrane region" description="Helical" evidence="5">
    <location>
        <begin position="70"/>
        <end position="90"/>
    </location>
</feature>
<dbReference type="Pfam" id="PF02361">
    <property type="entry name" value="CbiQ"/>
    <property type="match status" value="1"/>
</dbReference>
<evidence type="ECO:0000313" key="6">
    <source>
        <dbReference type="EMBL" id="KAB1657770.1"/>
    </source>
</evidence>
<feature type="transmembrane region" description="Helical" evidence="5">
    <location>
        <begin position="136"/>
        <end position="154"/>
    </location>
</feature>
<dbReference type="InterPro" id="IPR003339">
    <property type="entry name" value="ABC/ECF_trnsptr_transmembrane"/>
</dbReference>
<evidence type="ECO:0000256" key="4">
    <source>
        <dbReference type="ARBA" id="ARBA00023136"/>
    </source>
</evidence>
<gene>
    <name evidence="6" type="ORF">F8O01_07400</name>
</gene>
<dbReference type="EMBL" id="WBJZ01000008">
    <property type="protein sequence ID" value="KAB1657770.1"/>
    <property type="molecule type" value="Genomic_DNA"/>
</dbReference>
<dbReference type="Proteomes" id="UP000467240">
    <property type="component" value="Unassembled WGS sequence"/>
</dbReference>
<feature type="transmembrane region" description="Helical" evidence="5">
    <location>
        <begin position="96"/>
        <end position="116"/>
    </location>
</feature>
<sequence length="207" mass="21397">MIPLHRPGTSALHRAPAGVKLAALAVLAVGSSVLPWAPWPTVVAGVVAIVGYLVAGLGIGGLVEQVLAARWVIVLLVGTQMLFLPLATALTGTARVLVVLLLAALVTCTTSTGEMLEVVDRVLGPFRRFGVDPVRVGLVLALTIATIPVLQGFAAQIREAQRARGVRVPPVRLVVPLLVLSLKHADDVGDALAARGLGDPDSTDETA</sequence>
<keyword evidence="7" id="KW-1185">Reference proteome</keyword>
<comment type="caution">
    <text evidence="6">The sequence shown here is derived from an EMBL/GenBank/DDBJ whole genome shotgun (WGS) entry which is preliminary data.</text>
</comment>
<keyword evidence="2 5" id="KW-0812">Transmembrane</keyword>
<keyword evidence="3 5" id="KW-1133">Transmembrane helix</keyword>
<evidence type="ECO:0000313" key="7">
    <source>
        <dbReference type="Proteomes" id="UP000467240"/>
    </source>
</evidence>
<feature type="transmembrane region" description="Helical" evidence="5">
    <location>
        <begin position="21"/>
        <end position="37"/>
    </location>
</feature>
<dbReference type="RefSeq" id="WP_158040252.1">
    <property type="nucleotide sequence ID" value="NZ_JACCFV010000001.1"/>
</dbReference>
<dbReference type="AlphaFoldDB" id="A0A7J5BW49"/>
<evidence type="ECO:0000256" key="2">
    <source>
        <dbReference type="ARBA" id="ARBA00022692"/>
    </source>
</evidence>
<keyword evidence="4 5" id="KW-0472">Membrane</keyword>
<evidence type="ECO:0000256" key="5">
    <source>
        <dbReference type="SAM" id="Phobius"/>
    </source>
</evidence>
<dbReference type="PANTHER" id="PTHR33514:SF13">
    <property type="entry name" value="PROTEIN ABCI12, CHLOROPLASTIC"/>
    <property type="match status" value="1"/>
</dbReference>
<dbReference type="PANTHER" id="PTHR33514">
    <property type="entry name" value="PROTEIN ABCI12, CHLOROPLASTIC"/>
    <property type="match status" value="1"/>
</dbReference>
<accession>A0A7J5BW49</accession>
<comment type="subcellular location">
    <subcellularLocation>
        <location evidence="1">Membrane</location>
        <topology evidence="1">Multi-pass membrane protein</topology>
    </subcellularLocation>
</comment>
<proteinExistence type="predicted"/>
<dbReference type="GO" id="GO:0005886">
    <property type="term" value="C:plasma membrane"/>
    <property type="evidence" value="ECO:0007669"/>
    <property type="project" value="UniProtKB-ARBA"/>
</dbReference>